<proteinExistence type="predicted"/>
<evidence type="ECO:0000313" key="1">
    <source>
        <dbReference type="EMBL" id="QDF39601.1"/>
    </source>
</evidence>
<sequence>MRAGPPREPPRQKGETVEQRVRTLQRALKITSDQEPKWDAVAQAMRENAINMDTLIAETRRMPPQDMTAVDDLKSYQKYAQAHVDGLNNLIASFATLYDAMPDDQKRIADDVFRTSERERSPAPVVYGPFFPFFPFFPYFPFSR</sequence>
<keyword evidence="2" id="KW-1185">Reference proteome</keyword>
<reference evidence="1 2" key="2">
    <citation type="journal article" date="2020" name="Int. J. Syst. Evol. Microbiol.">
        <title>Description and complete genome sequences of Bradyrhizobium symbiodeficiens sp. nov., a non-symbiotic bacterium associated with legumes native to Canada.</title>
        <authorList>
            <person name="Bromfield E.S.P."/>
            <person name="Cloutier S."/>
            <person name="Nguyen H.D.T."/>
        </authorList>
    </citation>
    <scope>NUCLEOTIDE SEQUENCE [LARGE SCALE GENOMIC DNA]</scope>
    <source>
        <strain evidence="1 2">65S1MB</strain>
    </source>
</reference>
<gene>
    <name evidence="1" type="ORF">FJN17_19700</name>
</gene>
<name>A0ABX5WA12_9BRAD</name>
<reference evidence="2" key="1">
    <citation type="submission" date="2019-06" db="EMBL/GenBank/DDBJ databases">
        <title>Whole-Genome Sequence of Bradyrhizobium sp. 3 Strain 65S1MB.</title>
        <authorList>
            <person name="Bromfield E.S.P."/>
            <person name="Cloutier S."/>
            <person name="Nguyen H.D.T."/>
        </authorList>
    </citation>
    <scope>NUCLEOTIDE SEQUENCE [LARGE SCALE GENOMIC DNA]</scope>
    <source>
        <strain evidence="2">65S1MB</strain>
    </source>
</reference>
<protein>
    <submittedName>
        <fullName evidence="1">Spy/CpxP family protein refolding chaperone</fullName>
    </submittedName>
</protein>
<dbReference type="InterPro" id="IPR012899">
    <property type="entry name" value="LTXXQ"/>
</dbReference>
<accession>A0ABX5WA12</accession>
<dbReference type="EMBL" id="CP041090">
    <property type="protein sequence ID" value="QDF39601.1"/>
    <property type="molecule type" value="Genomic_DNA"/>
</dbReference>
<organism evidence="1 2">
    <name type="scientific">Bradyrhizobium symbiodeficiens</name>
    <dbReference type="NCBI Taxonomy" id="1404367"/>
    <lineage>
        <taxon>Bacteria</taxon>
        <taxon>Pseudomonadati</taxon>
        <taxon>Pseudomonadota</taxon>
        <taxon>Alphaproteobacteria</taxon>
        <taxon>Hyphomicrobiales</taxon>
        <taxon>Nitrobacteraceae</taxon>
        <taxon>Bradyrhizobium</taxon>
    </lineage>
</organism>
<dbReference type="Pfam" id="PF07813">
    <property type="entry name" value="LTXXQ"/>
    <property type="match status" value="1"/>
</dbReference>
<evidence type="ECO:0000313" key="2">
    <source>
        <dbReference type="Proteomes" id="UP000319298"/>
    </source>
</evidence>
<dbReference type="Proteomes" id="UP000319298">
    <property type="component" value="Chromosome"/>
</dbReference>
<dbReference type="RefSeq" id="WP_140480779.1">
    <property type="nucleotide sequence ID" value="NZ_CP041090.2"/>
</dbReference>